<reference evidence="2" key="2">
    <citation type="journal article" date="2023" name="Science">
        <title>Genomic signatures of disease resistance in endangered staghorn corals.</title>
        <authorList>
            <person name="Vollmer S.V."/>
            <person name="Selwyn J.D."/>
            <person name="Despard B.A."/>
            <person name="Roesel C.L."/>
        </authorList>
    </citation>
    <scope>NUCLEOTIDE SEQUENCE</scope>
    <source>
        <strain evidence="2">K2</strain>
    </source>
</reference>
<dbReference type="AlphaFoldDB" id="A0AAD9UTI7"/>
<reference evidence="2" key="1">
    <citation type="journal article" date="2023" name="G3 (Bethesda)">
        <title>Whole genome assembly and annotation of the endangered Caribbean coral Acropora cervicornis.</title>
        <authorList>
            <person name="Selwyn J.D."/>
            <person name="Vollmer S.V."/>
        </authorList>
    </citation>
    <scope>NUCLEOTIDE SEQUENCE</scope>
    <source>
        <strain evidence="2">K2</strain>
    </source>
</reference>
<accession>A0AAD9UTI7</accession>
<keyword evidence="3" id="KW-1185">Reference proteome</keyword>
<evidence type="ECO:0000313" key="2">
    <source>
        <dbReference type="EMBL" id="KAK2549454.1"/>
    </source>
</evidence>
<dbReference type="EMBL" id="JARQWQ010000126">
    <property type="protein sequence ID" value="KAK2549454.1"/>
    <property type="molecule type" value="Genomic_DNA"/>
</dbReference>
<feature type="compositionally biased region" description="Basic and acidic residues" evidence="1">
    <location>
        <begin position="85"/>
        <end position="99"/>
    </location>
</feature>
<evidence type="ECO:0000313" key="3">
    <source>
        <dbReference type="Proteomes" id="UP001249851"/>
    </source>
</evidence>
<evidence type="ECO:0000256" key="1">
    <source>
        <dbReference type="SAM" id="MobiDB-lite"/>
    </source>
</evidence>
<name>A0AAD9UTI7_ACRCE</name>
<feature type="region of interest" description="Disordered" evidence="1">
    <location>
        <begin position="72"/>
        <end position="99"/>
    </location>
</feature>
<organism evidence="2 3">
    <name type="scientific">Acropora cervicornis</name>
    <name type="common">Staghorn coral</name>
    <dbReference type="NCBI Taxonomy" id="6130"/>
    <lineage>
        <taxon>Eukaryota</taxon>
        <taxon>Metazoa</taxon>
        <taxon>Cnidaria</taxon>
        <taxon>Anthozoa</taxon>
        <taxon>Hexacorallia</taxon>
        <taxon>Scleractinia</taxon>
        <taxon>Astrocoeniina</taxon>
        <taxon>Acroporidae</taxon>
        <taxon>Acropora</taxon>
    </lineage>
</organism>
<protein>
    <submittedName>
        <fullName evidence="2">Uncharacterized protein</fullName>
    </submittedName>
</protein>
<comment type="caution">
    <text evidence="2">The sequence shown here is derived from an EMBL/GenBank/DDBJ whole genome shotgun (WGS) entry which is preliminary data.</text>
</comment>
<dbReference type="Proteomes" id="UP001249851">
    <property type="component" value="Unassembled WGS sequence"/>
</dbReference>
<sequence>MTETDKLIRNAIACKSLEERVRQRCLEKSKNLTLETAIDIGWIFEATRDGMQVMSGEDPRVEVNKLAWRNGSCQRSQKTGKPKTQIKESNEQPQKCDRC</sequence>
<proteinExistence type="predicted"/>
<gene>
    <name evidence="2" type="ORF">P5673_030132</name>
</gene>